<dbReference type="Gene3D" id="3.30.565.40">
    <property type="entry name" value="Fervidobacterium nodosum Rt17-B1 like"/>
    <property type="match status" value="1"/>
</dbReference>
<dbReference type="InterPro" id="IPR037126">
    <property type="entry name" value="PdaC/RsiV-like_sf"/>
</dbReference>
<evidence type="ECO:0000259" key="4">
    <source>
        <dbReference type="Pfam" id="PF13739"/>
    </source>
</evidence>
<dbReference type="InterPro" id="IPR021729">
    <property type="entry name" value="DUF3298"/>
</dbReference>
<organism evidence="5 6">
    <name type="scientific">Neobacillus bataviensis</name>
    <dbReference type="NCBI Taxonomy" id="220685"/>
    <lineage>
        <taxon>Bacteria</taxon>
        <taxon>Bacillati</taxon>
        <taxon>Bacillota</taxon>
        <taxon>Bacilli</taxon>
        <taxon>Bacillales</taxon>
        <taxon>Bacillaceae</taxon>
        <taxon>Neobacillus</taxon>
    </lineage>
</organism>
<name>A0A561CG35_9BACI</name>
<gene>
    <name evidence="5" type="ORF">FB550_1231</name>
</gene>
<evidence type="ECO:0000256" key="1">
    <source>
        <dbReference type="SAM" id="MobiDB-lite"/>
    </source>
</evidence>
<proteinExistence type="predicted"/>
<dbReference type="Pfam" id="PF13739">
    <property type="entry name" value="PdaC"/>
    <property type="match status" value="1"/>
</dbReference>
<dbReference type="InterPro" id="IPR025303">
    <property type="entry name" value="PdaC"/>
</dbReference>
<feature type="domain" description="Deacetylase PdaC" evidence="4">
    <location>
        <begin position="96"/>
        <end position="173"/>
    </location>
</feature>
<feature type="signal peptide" evidence="2">
    <location>
        <begin position="1"/>
        <end position="22"/>
    </location>
</feature>
<feature type="chain" id="PRO_5021718905" evidence="2">
    <location>
        <begin position="23"/>
        <end position="403"/>
    </location>
</feature>
<evidence type="ECO:0000256" key="2">
    <source>
        <dbReference type="SAM" id="SignalP"/>
    </source>
</evidence>
<keyword evidence="6" id="KW-1185">Reference proteome</keyword>
<sequence length="403" mass="45757">MKLKWTVAIVLVVFFAAGCSGIQENKPVSEQPKVTEDNEPDKTGGEPGKPADQTEKPNAQPDKTTGQQVKPNTKLETAQQTIKIHDESIVKDNPIINITYPQIDGMKDKMAQAKINNMLKEKATAADESQMTNEDPSAPSSFHSKYKTTFQNDHLISFVYDQYFYLSGAAHGMPSSVPILVDLDNGRIVEPNELFNGSPQTQQIISRLVLKQDVLHTLDVMGEFKQISSDDLKQVYLTKEGLMMYFPPYEYAAFAEGTLLYHLSFSDIQSVLNTDFFKSHGINLSKPINSTIIYVSEGYHFSVPKEWMDRLRFERAEYSENNKWLSEINVYFNFADKPLLFSFHMYEKETWSTLNSGAEVKLAEESDLIYSYSVAQITQSHLQANDFIKNVVPEIMKSFQVDF</sequence>
<dbReference type="AlphaFoldDB" id="A0A561CG35"/>
<keyword evidence="2" id="KW-0732">Signal</keyword>
<dbReference type="Gene3D" id="3.90.640.20">
    <property type="entry name" value="Heat-shock cognate protein, ATPase"/>
    <property type="match status" value="1"/>
</dbReference>
<protein>
    <submittedName>
        <fullName evidence="5">Uncharacterized protein DUF3298</fullName>
    </submittedName>
</protein>
<feature type="domain" description="DUF3298" evidence="3">
    <location>
        <begin position="224"/>
        <end position="263"/>
    </location>
</feature>
<dbReference type="PROSITE" id="PS51257">
    <property type="entry name" value="PROKAR_LIPOPROTEIN"/>
    <property type="match status" value="1"/>
</dbReference>
<dbReference type="Pfam" id="PF11738">
    <property type="entry name" value="DUF3298"/>
    <property type="match status" value="1"/>
</dbReference>
<evidence type="ECO:0000313" key="5">
    <source>
        <dbReference type="EMBL" id="TWD90179.1"/>
    </source>
</evidence>
<evidence type="ECO:0000259" key="3">
    <source>
        <dbReference type="Pfam" id="PF11738"/>
    </source>
</evidence>
<reference evidence="5 6" key="1">
    <citation type="submission" date="2019-06" db="EMBL/GenBank/DDBJ databases">
        <title>Sorghum-associated microbial communities from plants grown in Nebraska, USA.</title>
        <authorList>
            <person name="Schachtman D."/>
        </authorList>
    </citation>
    <scope>NUCLEOTIDE SEQUENCE [LARGE SCALE GENOMIC DNA]</scope>
    <source>
        <strain evidence="5 6">2482</strain>
    </source>
</reference>
<feature type="compositionally biased region" description="Basic and acidic residues" evidence="1">
    <location>
        <begin position="33"/>
        <end position="44"/>
    </location>
</feature>
<dbReference type="RefSeq" id="WP_186446660.1">
    <property type="nucleotide sequence ID" value="NZ_VIVN01000023.1"/>
</dbReference>
<dbReference type="EMBL" id="VIVN01000023">
    <property type="protein sequence ID" value="TWD90179.1"/>
    <property type="molecule type" value="Genomic_DNA"/>
</dbReference>
<accession>A0A561CG35</accession>
<evidence type="ECO:0000313" key="6">
    <source>
        <dbReference type="Proteomes" id="UP000319671"/>
    </source>
</evidence>
<comment type="caution">
    <text evidence="5">The sequence shown here is derived from an EMBL/GenBank/DDBJ whole genome shotgun (WGS) entry which is preliminary data.</text>
</comment>
<dbReference type="Proteomes" id="UP000319671">
    <property type="component" value="Unassembled WGS sequence"/>
</dbReference>
<feature type="region of interest" description="Disordered" evidence="1">
    <location>
        <begin position="24"/>
        <end position="79"/>
    </location>
</feature>
<feature type="compositionally biased region" description="Polar residues" evidence="1">
    <location>
        <begin position="61"/>
        <end position="79"/>
    </location>
</feature>